<organism evidence="2 3">
    <name type="scientific">Ascaris lumbricoides</name>
    <name type="common">Giant roundworm</name>
    <dbReference type="NCBI Taxonomy" id="6252"/>
    <lineage>
        <taxon>Eukaryota</taxon>
        <taxon>Metazoa</taxon>
        <taxon>Ecdysozoa</taxon>
        <taxon>Nematoda</taxon>
        <taxon>Chromadorea</taxon>
        <taxon>Rhabditida</taxon>
        <taxon>Spirurina</taxon>
        <taxon>Ascaridomorpha</taxon>
        <taxon>Ascaridoidea</taxon>
        <taxon>Ascarididae</taxon>
        <taxon>Ascaris</taxon>
    </lineage>
</organism>
<dbReference type="AlphaFoldDB" id="A0A0M3ICH5"/>
<reference evidence="3" key="1">
    <citation type="submission" date="2017-02" db="UniProtKB">
        <authorList>
            <consortium name="WormBaseParasite"/>
        </authorList>
    </citation>
    <scope>IDENTIFICATION</scope>
</reference>
<evidence type="ECO:0000256" key="1">
    <source>
        <dbReference type="SAM" id="MobiDB-lite"/>
    </source>
</evidence>
<sequence length="115" mass="13188">MAILKTQQPDKCALAKKRKEKRRAKEQENVYVAESRDDENNLCGSGMSVDVGRVNNGMFTGVVPYWQNHLVRSFMRLKVNAHCECLVDRAASVRQWIDNAESLKEKPHILEISEE</sequence>
<name>A0A0M3ICH5_ASCLU</name>
<protein>
    <submittedName>
        <fullName evidence="3">DDE-1 domain-containing protein</fullName>
    </submittedName>
</protein>
<dbReference type="WBParaSite" id="ALUE_0001558701-mRNA-1">
    <property type="protein sequence ID" value="ALUE_0001558701-mRNA-1"/>
    <property type="gene ID" value="ALUE_0001558701"/>
</dbReference>
<proteinExistence type="predicted"/>
<accession>A0A0M3ICH5</accession>
<evidence type="ECO:0000313" key="2">
    <source>
        <dbReference type="Proteomes" id="UP000036681"/>
    </source>
</evidence>
<evidence type="ECO:0000313" key="3">
    <source>
        <dbReference type="WBParaSite" id="ALUE_0001558701-mRNA-1"/>
    </source>
</evidence>
<keyword evidence="2" id="KW-1185">Reference proteome</keyword>
<feature type="region of interest" description="Disordered" evidence="1">
    <location>
        <begin position="1"/>
        <end position="30"/>
    </location>
</feature>
<dbReference type="Proteomes" id="UP000036681">
    <property type="component" value="Unplaced"/>
</dbReference>